<organism evidence="1 2">
    <name type="scientific">Ideonella azotifigens</name>
    <dbReference type="NCBI Taxonomy" id="513160"/>
    <lineage>
        <taxon>Bacteria</taxon>
        <taxon>Pseudomonadati</taxon>
        <taxon>Pseudomonadota</taxon>
        <taxon>Betaproteobacteria</taxon>
        <taxon>Burkholderiales</taxon>
        <taxon>Sphaerotilaceae</taxon>
        <taxon>Ideonella</taxon>
    </lineage>
</organism>
<evidence type="ECO:0000313" key="2">
    <source>
        <dbReference type="Proteomes" id="UP001500279"/>
    </source>
</evidence>
<protein>
    <submittedName>
        <fullName evidence="1">Uncharacterized protein</fullName>
    </submittedName>
</protein>
<evidence type="ECO:0000313" key="1">
    <source>
        <dbReference type="EMBL" id="GAA0762306.1"/>
    </source>
</evidence>
<keyword evidence="2" id="KW-1185">Reference proteome</keyword>
<dbReference type="Proteomes" id="UP001500279">
    <property type="component" value="Unassembled WGS sequence"/>
</dbReference>
<sequence>MNITDLSGNAPCTALAPFAQATYSLLNLPNGPGSILWTLTGDLSSLLITGTNNTAQLTLISQQRSQQPGATMLTATFTPQGQGTPAVASIALTVFELVLALAPPVADDTSGSTGSESSCIGVGETRVLSACTLPAGVVPAQAGDWQWSVGADLQIMGDASGPVVSLVANSASNNAEVTVALAFAGGNWRASRQLIPLAVQIMGAQGGLPISSIPVGQTAGFAAAVQPSADDAQVFWTGGANVSLAAQDTTVTAQGVQPSAVEGADGLAVTVLTGGAQAHALIPLTVYATAITGAGGAPAPTQLQANGRQRYAVSTSPPLSDISVSWSVQGPAALTGSTTQRDVELITTGPSESAGDVVLSVSVLPPGMPHDQPTAVLRITSGTPRR</sequence>
<comment type="caution">
    <text evidence="1">The sequence shown here is derived from an EMBL/GenBank/DDBJ whole genome shotgun (WGS) entry which is preliminary data.</text>
</comment>
<dbReference type="EMBL" id="BAAAEW010000033">
    <property type="protein sequence ID" value="GAA0762306.1"/>
    <property type="molecule type" value="Genomic_DNA"/>
</dbReference>
<proteinExistence type="predicted"/>
<dbReference type="RefSeq" id="WP_141291076.1">
    <property type="nucleotide sequence ID" value="NZ_BAAAEW010000033.1"/>
</dbReference>
<reference evidence="1 2" key="1">
    <citation type="journal article" date="2019" name="Int. J. Syst. Evol. Microbiol.">
        <title>The Global Catalogue of Microorganisms (GCM) 10K type strain sequencing project: providing services to taxonomists for standard genome sequencing and annotation.</title>
        <authorList>
            <consortium name="The Broad Institute Genomics Platform"/>
            <consortium name="The Broad Institute Genome Sequencing Center for Infectious Disease"/>
            <person name="Wu L."/>
            <person name="Ma J."/>
        </authorList>
    </citation>
    <scope>NUCLEOTIDE SEQUENCE [LARGE SCALE GENOMIC DNA]</scope>
    <source>
        <strain evidence="1 2">JCM 15503</strain>
    </source>
</reference>
<accession>A0ABN1KCY3</accession>
<name>A0ABN1KCY3_9BURK</name>
<gene>
    <name evidence="1" type="ORF">GCM10009107_46650</name>
</gene>